<reference evidence="2 3" key="1">
    <citation type="submission" date="2013-03" db="EMBL/GenBank/DDBJ databases">
        <title>The Genome Sequence of Cladophialophora psammophila CBS 110553.</title>
        <authorList>
            <consortium name="The Broad Institute Genomics Platform"/>
            <person name="Cuomo C."/>
            <person name="de Hoog S."/>
            <person name="Gorbushina A."/>
            <person name="Walker B."/>
            <person name="Young S.K."/>
            <person name="Zeng Q."/>
            <person name="Gargeya S."/>
            <person name="Fitzgerald M."/>
            <person name="Haas B."/>
            <person name="Abouelleil A."/>
            <person name="Allen A.W."/>
            <person name="Alvarado L."/>
            <person name="Arachchi H.M."/>
            <person name="Berlin A.M."/>
            <person name="Chapman S.B."/>
            <person name="Gainer-Dewar J."/>
            <person name="Goldberg J."/>
            <person name="Griggs A."/>
            <person name="Gujja S."/>
            <person name="Hansen M."/>
            <person name="Howarth C."/>
            <person name="Imamovic A."/>
            <person name="Ireland A."/>
            <person name="Larimer J."/>
            <person name="McCowan C."/>
            <person name="Murphy C."/>
            <person name="Pearson M."/>
            <person name="Poon T.W."/>
            <person name="Priest M."/>
            <person name="Roberts A."/>
            <person name="Saif S."/>
            <person name="Shea T."/>
            <person name="Sisk P."/>
            <person name="Sykes S."/>
            <person name="Wortman J."/>
            <person name="Nusbaum C."/>
            <person name="Birren B."/>
        </authorList>
    </citation>
    <scope>NUCLEOTIDE SEQUENCE [LARGE SCALE GENOMIC DNA]</scope>
    <source>
        <strain evidence="2 3">CBS 110553</strain>
    </source>
</reference>
<organism evidence="2 3">
    <name type="scientific">Cladophialophora psammophila CBS 110553</name>
    <dbReference type="NCBI Taxonomy" id="1182543"/>
    <lineage>
        <taxon>Eukaryota</taxon>
        <taxon>Fungi</taxon>
        <taxon>Dikarya</taxon>
        <taxon>Ascomycota</taxon>
        <taxon>Pezizomycotina</taxon>
        <taxon>Eurotiomycetes</taxon>
        <taxon>Chaetothyriomycetidae</taxon>
        <taxon>Chaetothyriales</taxon>
        <taxon>Herpotrichiellaceae</taxon>
        <taxon>Cladophialophora</taxon>
    </lineage>
</organism>
<dbReference type="SUPFAM" id="SSF51905">
    <property type="entry name" value="FAD/NAD(P)-binding domain"/>
    <property type="match status" value="1"/>
</dbReference>
<dbReference type="InterPro" id="IPR054707">
    <property type="entry name" value="DhpH_subs-bd"/>
</dbReference>
<protein>
    <recommendedName>
        <fullName evidence="1">2,6-dihydroxypyridine 3-monooxygenase substrate binding domain-containing protein</fullName>
    </recommendedName>
</protein>
<dbReference type="STRING" id="1182543.W9XAK7"/>
<dbReference type="InterPro" id="IPR036188">
    <property type="entry name" value="FAD/NAD-bd_sf"/>
</dbReference>
<keyword evidence="3" id="KW-1185">Reference proteome</keyword>
<evidence type="ECO:0000313" key="3">
    <source>
        <dbReference type="Proteomes" id="UP000019471"/>
    </source>
</evidence>
<sequence>MDSAIPRPDVGVQRRKLREVSHLQIPLCNVQNIIDLGEQGEVCVTNDEGQSETLVADLIIGADGTSSTVHSIVLPQTKRTYAGYVLVRGLVPTEELSDDAIRVMDFSATLCWNRNSQMLSYTVPARKDGPPNSHNFLNWGWYVKKTEEELNELMTDGDGQRHHYTLPQGGMRAHLADEIRMTAQDELSPQFAEAVEKTKLPFVQVVTDSGAPSNVFSDGKILLVGDAAGGQRPHAGSAVTMACFHAHLLRLLLQGLMSLDEWSRETQFVSSALVKAGQELGSICLSTDLDPSEKAKSFLGGSLAAQKLLTEKWMQFWKENK</sequence>
<comment type="caution">
    <text evidence="2">The sequence shown here is derived from an EMBL/GenBank/DDBJ whole genome shotgun (WGS) entry which is preliminary data.</text>
</comment>
<gene>
    <name evidence="2" type="ORF">A1O5_02235</name>
</gene>
<accession>W9XAK7</accession>
<dbReference type="GeneID" id="19186968"/>
<dbReference type="Pfam" id="PF22607">
    <property type="entry name" value="FAD_binding-like"/>
    <property type="match status" value="1"/>
</dbReference>
<evidence type="ECO:0000313" key="2">
    <source>
        <dbReference type="EMBL" id="EXJ73941.1"/>
    </source>
</evidence>
<proteinExistence type="predicted"/>
<dbReference type="InterPro" id="IPR053212">
    <property type="entry name" value="DHP_3-monooxygenase"/>
</dbReference>
<name>W9XAK7_9EURO</name>
<dbReference type="Gene3D" id="3.30.9.60">
    <property type="match status" value="1"/>
</dbReference>
<dbReference type="PANTHER" id="PTHR47469:SF2">
    <property type="entry name" value="OS06G0597600 PROTEIN"/>
    <property type="match status" value="1"/>
</dbReference>
<dbReference type="PANTHER" id="PTHR47469">
    <property type="entry name" value="MONOOXYGENASE-LIKE"/>
    <property type="match status" value="1"/>
</dbReference>
<dbReference type="EMBL" id="AMGX01000003">
    <property type="protein sequence ID" value="EXJ73941.1"/>
    <property type="molecule type" value="Genomic_DNA"/>
</dbReference>
<dbReference type="Proteomes" id="UP000019471">
    <property type="component" value="Unassembled WGS sequence"/>
</dbReference>
<feature type="domain" description="2,6-dihydroxypyridine 3-monooxygenase substrate binding" evidence="1">
    <location>
        <begin position="81"/>
        <end position="208"/>
    </location>
</feature>
<dbReference type="SUPFAM" id="SSF54373">
    <property type="entry name" value="FAD-linked reductases, C-terminal domain"/>
    <property type="match status" value="1"/>
</dbReference>
<dbReference type="HOGENOM" id="CLU_866010_0_0_1"/>
<dbReference type="RefSeq" id="XP_007741041.1">
    <property type="nucleotide sequence ID" value="XM_007742851.1"/>
</dbReference>
<dbReference type="eggNOG" id="KOG2614">
    <property type="taxonomic scope" value="Eukaryota"/>
</dbReference>
<dbReference type="AlphaFoldDB" id="W9XAK7"/>
<dbReference type="OrthoDB" id="655030at2759"/>
<evidence type="ECO:0000259" key="1">
    <source>
        <dbReference type="Pfam" id="PF22607"/>
    </source>
</evidence>